<keyword evidence="3" id="KW-0720">Serine protease</keyword>
<dbReference type="PROSITE" id="PS50240">
    <property type="entry name" value="TRYPSIN_DOM"/>
    <property type="match status" value="1"/>
</dbReference>
<dbReference type="PROSITE" id="PS00134">
    <property type="entry name" value="TRYPSIN_HIS"/>
    <property type="match status" value="1"/>
</dbReference>
<dbReference type="Pfam" id="PF00089">
    <property type="entry name" value="Trypsin"/>
    <property type="match status" value="1"/>
</dbReference>
<dbReference type="InterPro" id="IPR009003">
    <property type="entry name" value="Peptidase_S1_PA"/>
</dbReference>
<sequence length="283" mass="31073">MGALSILLCVLGSALALPIDNAFLNVGTSELIFGGKPVKQGDLPMQALASFIDSDGKPYTCGGTLISKNHVLTAAHCTPYMKEKVMIMVGSVHKQNVTNAQWRKVTKIHVHPRYEHDGIDTYDDIAILEFSPAVSLNRNVKLANIYKNDEEYVKERRAVVAGFGTYKYVPDKNGTLKAEHSRELLAIDVNLYPSDFCSNSWEYFRAEDQLCAGAKDKGVGPGDSGGPLYVVRPGRLIQIGLTSFAPDPKAMEHDQDKSPSIFTRVSHYCDFISEKTEGAAQCK</sequence>
<keyword evidence="3" id="KW-0378">Hydrolase</keyword>
<evidence type="ECO:0000256" key="4">
    <source>
        <dbReference type="SAM" id="SignalP"/>
    </source>
</evidence>
<proteinExistence type="inferred from homology"/>
<dbReference type="PANTHER" id="PTHR24256">
    <property type="entry name" value="TRYPTASE-RELATED"/>
    <property type="match status" value="1"/>
</dbReference>
<feature type="signal peptide" evidence="4">
    <location>
        <begin position="1"/>
        <end position="16"/>
    </location>
</feature>
<comment type="similarity">
    <text evidence="2">Belongs to the peptidase S1 family. CLIP subfamily.</text>
</comment>
<organism evidence="6 7">
    <name type="scientific">Steinernema hermaphroditum</name>
    <dbReference type="NCBI Taxonomy" id="289476"/>
    <lineage>
        <taxon>Eukaryota</taxon>
        <taxon>Metazoa</taxon>
        <taxon>Ecdysozoa</taxon>
        <taxon>Nematoda</taxon>
        <taxon>Chromadorea</taxon>
        <taxon>Rhabditida</taxon>
        <taxon>Tylenchina</taxon>
        <taxon>Panagrolaimomorpha</taxon>
        <taxon>Strongyloidoidea</taxon>
        <taxon>Steinernematidae</taxon>
        <taxon>Steinernema</taxon>
    </lineage>
</organism>
<dbReference type="InterPro" id="IPR043504">
    <property type="entry name" value="Peptidase_S1_PA_chymotrypsin"/>
</dbReference>
<feature type="chain" id="PRO_5041309149" description="Peptidase S1 domain-containing protein" evidence="4">
    <location>
        <begin position="17"/>
        <end position="283"/>
    </location>
</feature>
<gene>
    <name evidence="6" type="ORF">QR680_014495</name>
</gene>
<dbReference type="InterPro" id="IPR001254">
    <property type="entry name" value="Trypsin_dom"/>
</dbReference>
<name>A0AA39M453_9BILA</name>
<evidence type="ECO:0000256" key="3">
    <source>
        <dbReference type="RuleBase" id="RU363034"/>
    </source>
</evidence>
<evidence type="ECO:0000313" key="6">
    <source>
        <dbReference type="EMBL" id="KAK0420063.1"/>
    </source>
</evidence>
<dbReference type="InterPro" id="IPR051487">
    <property type="entry name" value="Ser/Thr_Proteases_Immune/Dev"/>
</dbReference>
<reference evidence="6" key="1">
    <citation type="submission" date="2023-06" db="EMBL/GenBank/DDBJ databases">
        <title>Genomic analysis of the entomopathogenic nematode Steinernema hermaphroditum.</title>
        <authorList>
            <person name="Schwarz E.M."/>
            <person name="Heppert J.K."/>
            <person name="Baniya A."/>
            <person name="Schwartz H.T."/>
            <person name="Tan C.-H."/>
            <person name="Antoshechkin I."/>
            <person name="Sternberg P.W."/>
            <person name="Goodrich-Blair H."/>
            <person name="Dillman A.R."/>
        </authorList>
    </citation>
    <scope>NUCLEOTIDE SEQUENCE</scope>
    <source>
        <strain evidence="6">PS9179</strain>
        <tissue evidence="6">Whole animal</tissue>
    </source>
</reference>
<dbReference type="InterPro" id="IPR018114">
    <property type="entry name" value="TRYPSIN_HIS"/>
</dbReference>
<dbReference type="GO" id="GO:0004252">
    <property type="term" value="F:serine-type endopeptidase activity"/>
    <property type="evidence" value="ECO:0007669"/>
    <property type="project" value="InterPro"/>
</dbReference>
<evidence type="ECO:0000256" key="2">
    <source>
        <dbReference type="ARBA" id="ARBA00024195"/>
    </source>
</evidence>
<dbReference type="FunFam" id="2.40.10.10:FF:000068">
    <property type="entry name" value="transmembrane protease serine 2"/>
    <property type="match status" value="1"/>
</dbReference>
<comment type="caution">
    <text evidence="6">The sequence shown here is derived from an EMBL/GenBank/DDBJ whole genome shotgun (WGS) entry which is preliminary data.</text>
</comment>
<dbReference type="AlphaFoldDB" id="A0AA39M453"/>
<evidence type="ECO:0000256" key="1">
    <source>
        <dbReference type="ARBA" id="ARBA00023157"/>
    </source>
</evidence>
<dbReference type="SMART" id="SM00020">
    <property type="entry name" value="Tryp_SPc"/>
    <property type="match status" value="1"/>
</dbReference>
<dbReference type="CDD" id="cd00190">
    <property type="entry name" value="Tryp_SPc"/>
    <property type="match status" value="1"/>
</dbReference>
<keyword evidence="4" id="KW-0732">Signal</keyword>
<dbReference type="InterPro" id="IPR001314">
    <property type="entry name" value="Peptidase_S1A"/>
</dbReference>
<keyword evidence="1" id="KW-1015">Disulfide bond</keyword>
<accession>A0AA39M453</accession>
<dbReference type="PRINTS" id="PR00722">
    <property type="entry name" value="CHYMOTRYPSIN"/>
</dbReference>
<dbReference type="EMBL" id="JAUCMV010000002">
    <property type="protein sequence ID" value="KAK0420063.1"/>
    <property type="molecule type" value="Genomic_DNA"/>
</dbReference>
<dbReference type="PROSITE" id="PS00135">
    <property type="entry name" value="TRYPSIN_SER"/>
    <property type="match status" value="1"/>
</dbReference>
<dbReference type="GO" id="GO:0006508">
    <property type="term" value="P:proteolysis"/>
    <property type="evidence" value="ECO:0007669"/>
    <property type="project" value="UniProtKB-KW"/>
</dbReference>
<dbReference type="Gene3D" id="2.40.10.10">
    <property type="entry name" value="Trypsin-like serine proteases"/>
    <property type="match status" value="1"/>
</dbReference>
<dbReference type="SUPFAM" id="SSF50494">
    <property type="entry name" value="Trypsin-like serine proteases"/>
    <property type="match status" value="1"/>
</dbReference>
<evidence type="ECO:0000259" key="5">
    <source>
        <dbReference type="PROSITE" id="PS50240"/>
    </source>
</evidence>
<feature type="domain" description="Peptidase S1" evidence="5">
    <location>
        <begin position="32"/>
        <end position="277"/>
    </location>
</feature>
<evidence type="ECO:0000313" key="7">
    <source>
        <dbReference type="Proteomes" id="UP001175271"/>
    </source>
</evidence>
<dbReference type="InterPro" id="IPR033116">
    <property type="entry name" value="TRYPSIN_SER"/>
</dbReference>
<protein>
    <recommendedName>
        <fullName evidence="5">Peptidase S1 domain-containing protein</fullName>
    </recommendedName>
</protein>
<keyword evidence="7" id="KW-1185">Reference proteome</keyword>
<keyword evidence="3" id="KW-0645">Protease</keyword>
<dbReference type="Proteomes" id="UP001175271">
    <property type="component" value="Unassembled WGS sequence"/>
</dbReference>